<feature type="transmembrane region" description="Helical" evidence="1">
    <location>
        <begin position="16"/>
        <end position="36"/>
    </location>
</feature>
<evidence type="ECO:0000256" key="1">
    <source>
        <dbReference type="SAM" id="Phobius"/>
    </source>
</evidence>
<name>A0A9P5ZHP5_PLEER</name>
<dbReference type="Proteomes" id="UP000807025">
    <property type="component" value="Unassembled WGS sequence"/>
</dbReference>
<dbReference type="EMBL" id="MU154722">
    <property type="protein sequence ID" value="KAF9488268.1"/>
    <property type="molecule type" value="Genomic_DNA"/>
</dbReference>
<keyword evidence="1" id="KW-1133">Transmembrane helix</keyword>
<keyword evidence="1" id="KW-0812">Transmembrane</keyword>
<gene>
    <name evidence="2" type="ORF">BDN71DRAFT_1457559</name>
</gene>
<organism evidence="2 3">
    <name type="scientific">Pleurotus eryngii</name>
    <name type="common">Boletus of the steppes</name>
    <dbReference type="NCBI Taxonomy" id="5323"/>
    <lineage>
        <taxon>Eukaryota</taxon>
        <taxon>Fungi</taxon>
        <taxon>Dikarya</taxon>
        <taxon>Basidiomycota</taxon>
        <taxon>Agaricomycotina</taxon>
        <taxon>Agaricomycetes</taxon>
        <taxon>Agaricomycetidae</taxon>
        <taxon>Agaricales</taxon>
        <taxon>Pleurotineae</taxon>
        <taxon>Pleurotaceae</taxon>
        <taxon>Pleurotus</taxon>
    </lineage>
</organism>
<dbReference type="AlphaFoldDB" id="A0A9P5ZHP5"/>
<comment type="caution">
    <text evidence="2">The sequence shown here is derived from an EMBL/GenBank/DDBJ whole genome shotgun (WGS) entry which is preliminary data.</text>
</comment>
<keyword evidence="3" id="KW-1185">Reference proteome</keyword>
<sequence>MALLCQSGGINGHGGIGVASIFLSALTMFETVIGAYGHQRHNIVIAVAVTLSIGLDPFPLGFLTADATSLLSIDIDRDSFGDLPGAENCPRLSGAPCIANSQYRG</sequence>
<evidence type="ECO:0000313" key="2">
    <source>
        <dbReference type="EMBL" id="KAF9488268.1"/>
    </source>
</evidence>
<feature type="transmembrane region" description="Helical" evidence="1">
    <location>
        <begin position="43"/>
        <end position="62"/>
    </location>
</feature>
<proteinExistence type="predicted"/>
<evidence type="ECO:0000313" key="3">
    <source>
        <dbReference type="Proteomes" id="UP000807025"/>
    </source>
</evidence>
<accession>A0A9P5ZHP5</accession>
<keyword evidence="1" id="KW-0472">Membrane</keyword>
<protein>
    <submittedName>
        <fullName evidence="2">Uncharacterized protein</fullName>
    </submittedName>
</protein>
<reference evidence="2" key="1">
    <citation type="submission" date="2020-11" db="EMBL/GenBank/DDBJ databases">
        <authorList>
            <consortium name="DOE Joint Genome Institute"/>
            <person name="Ahrendt S."/>
            <person name="Riley R."/>
            <person name="Andreopoulos W."/>
            <person name="Labutti K."/>
            <person name="Pangilinan J."/>
            <person name="Ruiz-Duenas F.J."/>
            <person name="Barrasa J.M."/>
            <person name="Sanchez-Garcia M."/>
            <person name="Camarero S."/>
            <person name="Miyauchi S."/>
            <person name="Serrano A."/>
            <person name="Linde D."/>
            <person name="Babiker R."/>
            <person name="Drula E."/>
            <person name="Ayuso-Fernandez I."/>
            <person name="Pacheco R."/>
            <person name="Padilla G."/>
            <person name="Ferreira P."/>
            <person name="Barriuso J."/>
            <person name="Kellner H."/>
            <person name="Castanera R."/>
            <person name="Alfaro M."/>
            <person name="Ramirez L."/>
            <person name="Pisabarro A.G."/>
            <person name="Kuo A."/>
            <person name="Tritt A."/>
            <person name="Lipzen A."/>
            <person name="He G."/>
            <person name="Yan M."/>
            <person name="Ng V."/>
            <person name="Cullen D."/>
            <person name="Martin F."/>
            <person name="Rosso M.-N."/>
            <person name="Henrissat B."/>
            <person name="Hibbett D."/>
            <person name="Martinez A.T."/>
            <person name="Grigoriev I.V."/>
        </authorList>
    </citation>
    <scope>NUCLEOTIDE SEQUENCE</scope>
    <source>
        <strain evidence="2">ATCC 90797</strain>
    </source>
</reference>